<evidence type="ECO:0000313" key="1">
    <source>
        <dbReference type="EMBL" id="KKD00129.1"/>
    </source>
</evidence>
<dbReference type="RefSeq" id="WP_046220421.1">
    <property type="nucleotide sequence ID" value="NZ_JWYV01000006.1"/>
</dbReference>
<dbReference type="OrthoDB" id="9785445at2"/>
<dbReference type="Proteomes" id="UP000033633">
    <property type="component" value="Unassembled WGS sequence"/>
</dbReference>
<protein>
    <submittedName>
        <fullName evidence="1">Cytochrome oxidase</fullName>
    </submittedName>
</protein>
<proteinExistence type="predicted"/>
<dbReference type="AlphaFoldDB" id="A0A0F5VDE4"/>
<name>A0A0F5VDE4_9GAMM</name>
<reference evidence="1 2" key="1">
    <citation type="submission" date="2014-12" db="EMBL/GenBank/DDBJ databases">
        <title>Mercury Reductase activity and rhizosphere competence traits in the genome of root associated Photobacterium halotolerans MELD1.</title>
        <authorList>
            <person name="Mathew D.C."/>
            <person name="Huang C.-C."/>
        </authorList>
    </citation>
    <scope>NUCLEOTIDE SEQUENCE [LARGE SCALE GENOMIC DNA]</scope>
    <source>
        <strain evidence="1 2">MELD1</strain>
    </source>
</reference>
<dbReference type="EMBL" id="JWYV01000006">
    <property type="protein sequence ID" value="KKD00129.1"/>
    <property type="molecule type" value="Genomic_DNA"/>
</dbReference>
<accession>A0A0F5VDE4</accession>
<sequence length="182" mass="19831">MRKHINLVLLLLLFVLPVVVAKLVLDNHWYQGGAINRGQLLDEPVVTDWLGMRGKWQLVYLLPEACDARCQGALFNLRQVPQAMGAEQERIVSLVLVSGQGDTGLPSAEQVQAGGSTVLAAPDPVLAQIRALEFGAQAIYISDPQGNVMLAYPLVEGQIQVLAQGKDMLRDLKRLLKVSKIG</sequence>
<organism evidence="1 2">
    <name type="scientific">Photobacterium halotolerans</name>
    <dbReference type="NCBI Taxonomy" id="265726"/>
    <lineage>
        <taxon>Bacteria</taxon>
        <taxon>Pseudomonadati</taxon>
        <taxon>Pseudomonadota</taxon>
        <taxon>Gammaproteobacteria</taxon>
        <taxon>Vibrionales</taxon>
        <taxon>Vibrionaceae</taxon>
        <taxon>Photobacterium</taxon>
    </lineage>
</organism>
<dbReference type="STRING" id="265726.KY46_09595"/>
<gene>
    <name evidence="1" type="ORF">KY46_09595</name>
</gene>
<keyword evidence="2" id="KW-1185">Reference proteome</keyword>
<dbReference type="PATRIC" id="fig|265726.11.peg.4074"/>
<evidence type="ECO:0000313" key="2">
    <source>
        <dbReference type="Proteomes" id="UP000033633"/>
    </source>
</evidence>
<comment type="caution">
    <text evidence="1">The sequence shown here is derived from an EMBL/GenBank/DDBJ whole genome shotgun (WGS) entry which is preliminary data.</text>
</comment>